<keyword evidence="2" id="KW-0521">NADP</keyword>
<comment type="similarity">
    <text evidence="1">Belongs to the short-chain dehydrogenases/reductases (SDR) family.</text>
</comment>
<evidence type="ECO:0000256" key="2">
    <source>
        <dbReference type="ARBA" id="ARBA00022857"/>
    </source>
</evidence>
<dbReference type="Pfam" id="PF00106">
    <property type="entry name" value="adh_short"/>
    <property type="match status" value="1"/>
</dbReference>
<dbReference type="Gene3D" id="3.40.50.720">
    <property type="entry name" value="NAD(P)-binding Rossmann-like Domain"/>
    <property type="match status" value="1"/>
</dbReference>
<evidence type="ECO:0000313" key="5">
    <source>
        <dbReference type="Proteomes" id="UP000008743"/>
    </source>
</evidence>
<name>A0A0D2WJD5_CAPO3</name>
<dbReference type="PANTHER" id="PTHR24320:SF282">
    <property type="entry name" value="WW DOMAIN-CONTAINING OXIDOREDUCTASE"/>
    <property type="match status" value="1"/>
</dbReference>
<dbReference type="OrthoDB" id="9989144at2759"/>
<keyword evidence="3" id="KW-0560">Oxidoreductase</keyword>
<accession>A0A0D2WJD5</accession>
<keyword evidence="5" id="KW-1185">Reference proteome</keyword>
<organism evidence="4 5">
    <name type="scientific">Capsaspora owczarzaki (strain ATCC 30864)</name>
    <dbReference type="NCBI Taxonomy" id="595528"/>
    <lineage>
        <taxon>Eukaryota</taxon>
        <taxon>Filasterea</taxon>
        <taxon>Capsaspora</taxon>
    </lineage>
</organism>
<dbReference type="OMA" id="NEVIFMM"/>
<dbReference type="PRINTS" id="PR00081">
    <property type="entry name" value="GDHRDH"/>
</dbReference>
<dbReference type="GO" id="GO:0016491">
    <property type="term" value="F:oxidoreductase activity"/>
    <property type="evidence" value="ECO:0007669"/>
    <property type="project" value="UniProtKB-KW"/>
</dbReference>
<dbReference type="InParanoid" id="A0A0D2WJD5"/>
<dbReference type="EMBL" id="KE346361">
    <property type="protein sequence ID" value="KJE90115.1"/>
    <property type="molecule type" value="Genomic_DNA"/>
</dbReference>
<dbReference type="AlphaFoldDB" id="A0A0D2WJD5"/>
<sequence length="334" mass="35427">MSNQQLSSRSTCAQALEAFGSALPLTSSRVLVTGATAGIGIDTAAALAAAGAAVTFTARSDASAAAALEQITAIATQLQATVPKLVALAPHSPLKIDHVVLDLGSLASVKAGVEAFTSKHPEPLDILINNAGVFGMPHTLSKDGYEMHFAVNHLGHFLLTSLLLPAVLASKHKRIVNLSSVSHTTPSTLNFDDLLKRERSYLALHAYGNSKLCNVYHANELHRRFHDAQGLSTVSVHPGDMISTSISRQRLLWRFVFFLASPFTKSVTQGASTTVVAALASESVIPSSSYLIDCKVTPTSAAARLQEPAVRLWDLSVELVKQYLTPEALALVSN</sequence>
<dbReference type="InterPro" id="IPR036291">
    <property type="entry name" value="NAD(P)-bd_dom_sf"/>
</dbReference>
<dbReference type="PhylomeDB" id="A0A0D2WJD5"/>
<gene>
    <name evidence="4" type="ORF">CAOG_001465</name>
</gene>
<proteinExistence type="inferred from homology"/>
<protein>
    <submittedName>
        <fullName evidence="4">Retinol dehydrogenase 11</fullName>
    </submittedName>
</protein>
<dbReference type="RefSeq" id="XP_004364333.1">
    <property type="nucleotide sequence ID" value="XM_004364276.2"/>
</dbReference>
<evidence type="ECO:0000256" key="3">
    <source>
        <dbReference type="ARBA" id="ARBA00023002"/>
    </source>
</evidence>
<dbReference type="Proteomes" id="UP000008743">
    <property type="component" value="Unassembled WGS sequence"/>
</dbReference>
<reference evidence="5" key="1">
    <citation type="submission" date="2011-02" db="EMBL/GenBank/DDBJ databases">
        <title>The Genome Sequence of Capsaspora owczarzaki ATCC 30864.</title>
        <authorList>
            <person name="Russ C."/>
            <person name="Cuomo C."/>
            <person name="Burger G."/>
            <person name="Gray M.W."/>
            <person name="Holland P.W.H."/>
            <person name="King N."/>
            <person name="Lang F.B.F."/>
            <person name="Roger A.J."/>
            <person name="Ruiz-Trillo I."/>
            <person name="Young S.K."/>
            <person name="Zeng Q."/>
            <person name="Gargeya S."/>
            <person name="Alvarado L."/>
            <person name="Berlin A."/>
            <person name="Chapman S.B."/>
            <person name="Chen Z."/>
            <person name="Freedman E."/>
            <person name="Gellesch M."/>
            <person name="Goldberg J."/>
            <person name="Griggs A."/>
            <person name="Gujja S."/>
            <person name="Heilman E."/>
            <person name="Heiman D."/>
            <person name="Howarth C."/>
            <person name="Mehta T."/>
            <person name="Neiman D."/>
            <person name="Pearson M."/>
            <person name="Roberts A."/>
            <person name="Saif S."/>
            <person name="Shea T."/>
            <person name="Shenoy N."/>
            <person name="Sisk P."/>
            <person name="Stolte C."/>
            <person name="Sykes S."/>
            <person name="White J."/>
            <person name="Yandava C."/>
            <person name="Haas B."/>
            <person name="Nusbaum C."/>
            <person name="Birren B."/>
        </authorList>
    </citation>
    <scope>NUCLEOTIDE SEQUENCE</scope>
    <source>
        <strain evidence="5">ATCC 30864</strain>
    </source>
</reference>
<dbReference type="eggNOG" id="KOG1208">
    <property type="taxonomic scope" value="Eukaryota"/>
</dbReference>
<dbReference type="STRING" id="595528.A0A0D2WJD5"/>
<evidence type="ECO:0000313" key="4">
    <source>
        <dbReference type="EMBL" id="KJE90115.1"/>
    </source>
</evidence>
<dbReference type="PANTHER" id="PTHR24320">
    <property type="entry name" value="RETINOL DEHYDROGENASE"/>
    <property type="match status" value="1"/>
</dbReference>
<evidence type="ECO:0000256" key="1">
    <source>
        <dbReference type="ARBA" id="ARBA00006484"/>
    </source>
</evidence>
<dbReference type="InterPro" id="IPR002347">
    <property type="entry name" value="SDR_fam"/>
</dbReference>
<dbReference type="SUPFAM" id="SSF51735">
    <property type="entry name" value="NAD(P)-binding Rossmann-fold domains"/>
    <property type="match status" value="1"/>
</dbReference>